<dbReference type="Gene3D" id="3.30.750.24">
    <property type="entry name" value="STAS domain"/>
    <property type="match status" value="1"/>
</dbReference>
<feature type="region of interest" description="Disordered" evidence="5">
    <location>
        <begin position="630"/>
        <end position="649"/>
    </location>
</feature>
<dbReference type="SUPFAM" id="SSF52091">
    <property type="entry name" value="SpoIIaa-like"/>
    <property type="match status" value="1"/>
</dbReference>
<feature type="transmembrane region" description="Helical" evidence="6">
    <location>
        <begin position="12"/>
        <end position="33"/>
    </location>
</feature>
<evidence type="ECO:0000256" key="1">
    <source>
        <dbReference type="ARBA" id="ARBA00004141"/>
    </source>
</evidence>
<feature type="transmembrane region" description="Helical" evidence="6">
    <location>
        <begin position="418"/>
        <end position="437"/>
    </location>
</feature>
<feature type="transmembrane region" description="Helical" evidence="6">
    <location>
        <begin position="95"/>
        <end position="115"/>
    </location>
</feature>
<evidence type="ECO:0000256" key="5">
    <source>
        <dbReference type="SAM" id="MobiDB-lite"/>
    </source>
</evidence>
<name>A0A1H9AI93_9BACT</name>
<dbReference type="InParanoid" id="A0A1H9AI93"/>
<dbReference type="InterPro" id="IPR002645">
    <property type="entry name" value="STAS_dom"/>
</dbReference>
<reference evidence="9" key="1">
    <citation type="submission" date="2016-10" db="EMBL/GenBank/DDBJ databases">
        <authorList>
            <person name="Varghese N."/>
            <person name="Submissions S."/>
        </authorList>
    </citation>
    <scope>NUCLEOTIDE SEQUENCE [LARGE SCALE GENOMIC DNA]</scope>
    <source>
        <strain evidence="9">DSM 24740</strain>
    </source>
</reference>
<evidence type="ECO:0000256" key="4">
    <source>
        <dbReference type="ARBA" id="ARBA00023136"/>
    </source>
</evidence>
<sequence length="649" mass="69702">MTDVFKLDFSNLRGDFFGGLTAGIVALPLALAFGAQTALGPMAGLYGAIAIAILAALFGGTPTQVSGPTAPMTVVSSAIIANAIVETGAESVTDALPLILATFFLAGLIEMIFGIIKLGKYIKYIPYPVVSGFMSGIGVIIVITQLFPLLGYNPTNDEALVESRMIHAEEQILEGIIREEEQNGTLKGVMDGEVITATQAAFKAITPEQIREEARKQAKREASGTVGTLKNILRPFQTNGINWLNFLLAIGTIIVIYGFKRITKAVPSSLVALILFTLIAFFFIPAGDIPVIGEVQKGLPPFYFDFFGQFADTSTLMLIFKFAFTLAALGAIDSLLTSVVADNITKTRHDPNQELIGQGIGNMGAAFIAGLPGAGATMRTVINAQSGGKTKISGIVAGVFLLAVLLGLSGIVQFIPNGVLAGILITVGIGIIDYKGFRHLNAVPRGDAAVMLLVLLLTVFVGLLEAVAIGMVLAAMLFMKKSADTVESGASSQTLTDFSHEKPWADEGDLIKRVGDQVYIKHLDGPLFFGFVSSFQGIIQRLPDLQVLVIRLGRVPYIDQSGLYAMEDAILDLQSQGKAVVFTGMNPQIRSMMERINLIPGLVEEKYVFDTFKECRSWLSDRLERGELRKVSDEQVQQPPRVGDNIDEM</sequence>
<gene>
    <name evidence="8" type="ORF">SAMN05444359_102107</name>
</gene>
<feature type="domain" description="STAS" evidence="7">
    <location>
        <begin position="516"/>
        <end position="619"/>
    </location>
</feature>
<evidence type="ECO:0000256" key="2">
    <source>
        <dbReference type="ARBA" id="ARBA00022692"/>
    </source>
</evidence>
<dbReference type="STRING" id="478744.SAMN05444359_102107"/>
<keyword evidence="4 6" id="KW-0472">Membrane</keyword>
<dbReference type="OrthoDB" id="9771198at2"/>
<feature type="transmembrane region" description="Helical" evidence="6">
    <location>
        <begin position="449"/>
        <end position="478"/>
    </location>
</feature>
<keyword evidence="9" id="KW-1185">Reference proteome</keyword>
<dbReference type="InterPro" id="IPR011547">
    <property type="entry name" value="SLC26A/SulP_dom"/>
</dbReference>
<accession>A0A1H9AI93</accession>
<keyword evidence="2 6" id="KW-0812">Transmembrane</keyword>
<dbReference type="Pfam" id="PF01740">
    <property type="entry name" value="STAS"/>
    <property type="match status" value="1"/>
</dbReference>
<feature type="transmembrane region" description="Helical" evidence="6">
    <location>
        <begin position="392"/>
        <end position="412"/>
    </location>
</feature>
<dbReference type="PROSITE" id="PS50801">
    <property type="entry name" value="STAS"/>
    <property type="match status" value="1"/>
</dbReference>
<dbReference type="AlphaFoldDB" id="A0A1H9AI93"/>
<evidence type="ECO:0000259" key="7">
    <source>
        <dbReference type="PROSITE" id="PS50801"/>
    </source>
</evidence>
<evidence type="ECO:0000256" key="3">
    <source>
        <dbReference type="ARBA" id="ARBA00022989"/>
    </source>
</evidence>
<feature type="transmembrane region" description="Helical" evidence="6">
    <location>
        <begin position="127"/>
        <end position="147"/>
    </location>
</feature>
<dbReference type="InterPro" id="IPR036513">
    <property type="entry name" value="STAS_dom_sf"/>
</dbReference>
<evidence type="ECO:0000256" key="6">
    <source>
        <dbReference type="SAM" id="Phobius"/>
    </source>
</evidence>
<dbReference type="InterPro" id="IPR001902">
    <property type="entry name" value="SLC26A/SulP_fam"/>
</dbReference>
<organism evidence="8 9">
    <name type="scientific">Neolewinella agarilytica</name>
    <dbReference type="NCBI Taxonomy" id="478744"/>
    <lineage>
        <taxon>Bacteria</taxon>
        <taxon>Pseudomonadati</taxon>
        <taxon>Bacteroidota</taxon>
        <taxon>Saprospiria</taxon>
        <taxon>Saprospirales</taxon>
        <taxon>Lewinellaceae</taxon>
        <taxon>Neolewinella</taxon>
    </lineage>
</organism>
<dbReference type="CDD" id="cd07042">
    <property type="entry name" value="STAS_SulP_like_sulfate_transporter"/>
    <property type="match status" value="1"/>
</dbReference>
<dbReference type="EMBL" id="FOFB01000002">
    <property type="protein sequence ID" value="SEP76325.1"/>
    <property type="molecule type" value="Genomic_DNA"/>
</dbReference>
<keyword evidence="3 6" id="KW-1133">Transmembrane helix</keyword>
<feature type="transmembrane region" description="Helical" evidence="6">
    <location>
        <begin position="39"/>
        <end position="58"/>
    </location>
</feature>
<feature type="transmembrane region" description="Helical" evidence="6">
    <location>
        <begin position="313"/>
        <end position="336"/>
    </location>
</feature>
<evidence type="ECO:0000313" key="9">
    <source>
        <dbReference type="Proteomes" id="UP000199021"/>
    </source>
</evidence>
<dbReference type="RefSeq" id="WP_090165293.1">
    <property type="nucleotide sequence ID" value="NZ_FOFB01000002.1"/>
</dbReference>
<dbReference type="PANTHER" id="PTHR11814">
    <property type="entry name" value="SULFATE TRANSPORTER"/>
    <property type="match status" value="1"/>
</dbReference>
<evidence type="ECO:0000313" key="8">
    <source>
        <dbReference type="EMBL" id="SEP76325.1"/>
    </source>
</evidence>
<dbReference type="FunCoup" id="A0A1H9AI93">
    <property type="interactions" value="214"/>
</dbReference>
<dbReference type="GO" id="GO:0016020">
    <property type="term" value="C:membrane"/>
    <property type="evidence" value="ECO:0007669"/>
    <property type="project" value="UniProtKB-SubCell"/>
</dbReference>
<dbReference type="Proteomes" id="UP000199021">
    <property type="component" value="Unassembled WGS sequence"/>
</dbReference>
<comment type="subcellular location">
    <subcellularLocation>
        <location evidence="1">Membrane</location>
        <topology evidence="1">Multi-pass membrane protein</topology>
    </subcellularLocation>
</comment>
<feature type="transmembrane region" description="Helical" evidence="6">
    <location>
        <begin position="271"/>
        <end position="293"/>
    </location>
</feature>
<protein>
    <submittedName>
        <fullName evidence="8">Sulfate permease, SulP family</fullName>
    </submittedName>
</protein>
<feature type="transmembrane region" description="Helical" evidence="6">
    <location>
        <begin position="240"/>
        <end position="259"/>
    </location>
</feature>
<dbReference type="Pfam" id="PF00916">
    <property type="entry name" value="Sulfate_transp"/>
    <property type="match status" value="2"/>
</dbReference>
<proteinExistence type="predicted"/>
<dbReference type="GO" id="GO:0055085">
    <property type="term" value="P:transmembrane transport"/>
    <property type="evidence" value="ECO:0007669"/>
    <property type="project" value="InterPro"/>
</dbReference>